<dbReference type="GeneID" id="106758128"/>
<evidence type="ECO:0000256" key="1">
    <source>
        <dbReference type="SAM" id="MobiDB-lite"/>
    </source>
</evidence>
<dbReference type="OrthoDB" id="1392315at2759"/>
<dbReference type="Pfam" id="PF07727">
    <property type="entry name" value="RVT_2"/>
    <property type="match status" value="1"/>
</dbReference>
<protein>
    <submittedName>
        <fullName evidence="4">Uncharacterized protein LOC106758128</fullName>
    </submittedName>
</protein>
<proteinExistence type="predicted"/>
<gene>
    <name evidence="4" type="primary">LOC106758128</name>
</gene>
<reference evidence="3" key="1">
    <citation type="journal article" date="2014" name="Nat. Commun.">
        <title>Genome sequence of mungbean and insights into evolution within Vigna species.</title>
        <authorList>
            <person name="Kang Y.J."/>
            <person name="Kim S.K."/>
            <person name="Kim M.Y."/>
            <person name="Lestari P."/>
            <person name="Kim K.H."/>
            <person name="Ha B.K."/>
            <person name="Jun T.H."/>
            <person name="Hwang W.J."/>
            <person name="Lee T."/>
            <person name="Lee J."/>
            <person name="Shim S."/>
            <person name="Yoon M.Y."/>
            <person name="Jang Y.E."/>
            <person name="Han K.S."/>
            <person name="Taeprayoon P."/>
            <person name="Yoon N."/>
            <person name="Somta P."/>
            <person name="Tanya P."/>
            <person name="Kim K.S."/>
            <person name="Gwag J.G."/>
            <person name="Moon J.K."/>
            <person name="Lee Y.H."/>
            <person name="Park B.S."/>
            <person name="Bombarely A."/>
            <person name="Doyle J.J."/>
            <person name="Jackson S.A."/>
            <person name="Schafleitner R."/>
            <person name="Srinives P."/>
            <person name="Varshney R.K."/>
            <person name="Lee S.H."/>
        </authorList>
    </citation>
    <scope>NUCLEOTIDE SEQUENCE [LARGE SCALE GENOMIC DNA]</scope>
    <source>
        <strain evidence="3">cv. VC1973A</strain>
    </source>
</reference>
<name>A0A1S3TS49_VIGRR</name>
<keyword evidence="3" id="KW-1185">Reference proteome</keyword>
<feature type="domain" description="Reverse transcriptase Ty1/copia-type" evidence="2">
    <location>
        <begin position="79"/>
        <end position="128"/>
    </location>
</feature>
<reference evidence="4" key="2">
    <citation type="submission" date="2025-08" db="UniProtKB">
        <authorList>
            <consortium name="RefSeq"/>
        </authorList>
    </citation>
    <scope>IDENTIFICATION</scope>
    <source>
        <tissue evidence="4">Leaf</tissue>
    </source>
</reference>
<organism evidence="3 4">
    <name type="scientific">Vigna radiata var. radiata</name>
    <name type="common">Mung bean</name>
    <name type="synonym">Phaseolus aureus</name>
    <dbReference type="NCBI Taxonomy" id="3916"/>
    <lineage>
        <taxon>Eukaryota</taxon>
        <taxon>Viridiplantae</taxon>
        <taxon>Streptophyta</taxon>
        <taxon>Embryophyta</taxon>
        <taxon>Tracheophyta</taxon>
        <taxon>Spermatophyta</taxon>
        <taxon>Magnoliopsida</taxon>
        <taxon>eudicotyledons</taxon>
        <taxon>Gunneridae</taxon>
        <taxon>Pentapetalae</taxon>
        <taxon>rosids</taxon>
        <taxon>fabids</taxon>
        <taxon>Fabales</taxon>
        <taxon>Fabaceae</taxon>
        <taxon>Papilionoideae</taxon>
        <taxon>50 kb inversion clade</taxon>
        <taxon>NPAAA clade</taxon>
        <taxon>indigoferoid/millettioid clade</taxon>
        <taxon>Phaseoleae</taxon>
        <taxon>Vigna</taxon>
    </lineage>
</organism>
<evidence type="ECO:0000259" key="2">
    <source>
        <dbReference type="Pfam" id="PF07727"/>
    </source>
</evidence>
<dbReference type="KEGG" id="vra:106758128"/>
<accession>A0A1S3TS49</accession>
<dbReference type="Proteomes" id="UP000087766">
    <property type="component" value="Chromosome 1"/>
</dbReference>
<sequence>MNSSPSPLFSEVTDKPFLPPTSPPSIVPDLVSFSSQPVYVEPVTATPQRKSARPTHKPSYLQDYRCNMLSTSSATQSSTDDIVLAGDDIQEIQTVKALLNAKFKIRDLGQLKYFLGLEIARSQHGINLS</sequence>
<dbReference type="RefSeq" id="XP_014496547.1">
    <property type="nucleotide sequence ID" value="XM_014641061.1"/>
</dbReference>
<evidence type="ECO:0000313" key="3">
    <source>
        <dbReference type="Proteomes" id="UP000087766"/>
    </source>
</evidence>
<feature type="region of interest" description="Disordered" evidence="1">
    <location>
        <begin position="1"/>
        <end position="23"/>
    </location>
</feature>
<dbReference type="InterPro" id="IPR013103">
    <property type="entry name" value="RVT_2"/>
</dbReference>
<evidence type="ECO:0000313" key="4">
    <source>
        <dbReference type="RefSeq" id="XP_014496547.1"/>
    </source>
</evidence>
<dbReference type="AlphaFoldDB" id="A0A1S3TS49"/>